<dbReference type="NCBIfam" id="NF001097">
    <property type="entry name" value="PRK00129.1"/>
    <property type="match status" value="1"/>
</dbReference>
<keyword evidence="3" id="KW-1185">Reference proteome</keyword>
<reference evidence="2 3" key="1">
    <citation type="journal article" date="2021" name="Genome Biol.">
        <title>AFLAP: assembly-free linkage analysis pipeline using k-mers from genome sequencing data.</title>
        <authorList>
            <person name="Fletcher K."/>
            <person name="Zhang L."/>
            <person name="Gil J."/>
            <person name="Han R."/>
            <person name="Cavanaugh K."/>
            <person name="Michelmore R."/>
        </authorList>
    </citation>
    <scope>NUCLEOTIDE SEQUENCE [LARGE SCALE GENOMIC DNA]</scope>
    <source>
        <strain evidence="2 3">SF5</strain>
    </source>
</reference>
<dbReference type="InterPro" id="IPR000836">
    <property type="entry name" value="PRTase_dom"/>
</dbReference>
<gene>
    <name evidence="2" type="ORF">CCR75_000433</name>
</gene>
<accession>A0A976ICS9</accession>
<dbReference type="Proteomes" id="UP000294530">
    <property type="component" value="Unassembled WGS sequence"/>
</dbReference>
<sequence>MKGNTRVDNKKYGLADNSTVWCATHPVLRHKLTKLRDERTDGRLFRHLLREVTYYLGYDASDDLETIPKDIKTPMGDHQGAELSTTVALVPILRAGLGMVEPMLDVLPNASVHHIEYCAQVCTEISNRSYQCSITISFQRSVTWMLRSFSSPSSLQATGTIIATLAVLKTWGVKKIKIVSAIASMQGLQEVCAENPGVEIFLAAIDDGLSEDGYILPGLGDAGDREFQTGAQAEKVEIAYKKQKL</sequence>
<dbReference type="SUPFAM" id="SSF53271">
    <property type="entry name" value="PRTase-like"/>
    <property type="match status" value="1"/>
</dbReference>
<dbReference type="EMBL" id="SHOA02000014">
    <property type="protein sequence ID" value="TDH66961.1"/>
    <property type="molecule type" value="Genomic_DNA"/>
</dbReference>
<dbReference type="KEGG" id="blac:94344212"/>
<dbReference type="GeneID" id="94344212"/>
<name>A0A976ICS9_BRELC</name>
<dbReference type="OrthoDB" id="10257085at2759"/>
<evidence type="ECO:0000313" key="2">
    <source>
        <dbReference type="EMBL" id="TDH66961.1"/>
    </source>
</evidence>
<dbReference type="AlphaFoldDB" id="A0A976ICS9"/>
<dbReference type="InterPro" id="IPR029057">
    <property type="entry name" value="PRTase-like"/>
</dbReference>
<protein>
    <recommendedName>
        <fullName evidence="1">Phosphoribosyltransferase domain-containing protein</fullName>
    </recommendedName>
</protein>
<proteinExistence type="predicted"/>
<organism evidence="2 3">
    <name type="scientific">Bremia lactucae</name>
    <name type="common">Lettuce downy mildew</name>
    <dbReference type="NCBI Taxonomy" id="4779"/>
    <lineage>
        <taxon>Eukaryota</taxon>
        <taxon>Sar</taxon>
        <taxon>Stramenopiles</taxon>
        <taxon>Oomycota</taxon>
        <taxon>Peronosporomycetes</taxon>
        <taxon>Peronosporales</taxon>
        <taxon>Peronosporaceae</taxon>
        <taxon>Bremia</taxon>
    </lineage>
</organism>
<dbReference type="Gene3D" id="3.40.50.2020">
    <property type="match status" value="1"/>
</dbReference>
<comment type="caution">
    <text evidence="2">The sequence shown here is derived from an EMBL/GenBank/DDBJ whole genome shotgun (WGS) entry which is preliminary data.</text>
</comment>
<feature type="domain" description="Phosphoribosyltransferase" evidence="1">
    <location>
        <begin position="24"/>
        <end position="229"/>
    </location>
</feature>
<dbReference type="Pfam" id="PF14681">
    <property type="entry name" value="UPRTase"/>
    <property type="match status" value="1"/>
</dbReference>
<evidence type="ECO:0000313" key="3">
    <source>
        <dbReference type="Proteomes" id="UP000294530"/>
    </source>
</evidence>
<evidence type="ECO:0000259" key="1">
    <source>
        <dbReference type="Pfam" id="PF14681"/>
    </source>
</evidence>
<dbReference type="RefSeq" id="XP_067816460.1">
    <property type="nucleotide sequence ID" value="XM_067958541.1"/>
</dbReference>